<protein>
    <submittedName>
        <fullName evidence="2">Methyltransferase domain-containing protein</fullName>
    </submittedName>
</protein>
<evidence type="ECO:0000313" key="3">
    <source>
        <dbReference type="Proteomes" id="UP000199420"/>
    </source>
</evidence>
<dbReference type="STRING" id="529704.SAMN02927913_2028"/>
<gene>
    <name evidence="2" type="ORF">SAMN04487997_1696</name>
</gene>
<evidence type="ECO:0000259" key="1">
    <source>
        <dbReference type="Pfam" id="PF08241"/>
    </source>
</evidence>
<dbReference type="GO" id="GO:0008757">
    <property type="term" value="F:S-adenosylmethionine-dependent methyltransferase activity"/>
    <property type="evidence" value="ECO:0007669"/>
    <property type="project" value="InterPro"/>
</dbReference>
<dbReference type="RefSeq" id="WP_091336454.1">
    <property type="nucleotide sequence ID" value="NZ_FNYC01000003.1"/>
</dbReference>
<dbReference type="OrthoDB" id="529131at2"/>
<accession>A0A1H6U0S4</accession>
<dbReference type="InterPro" id="IPR029063">
    <property type="entry name" value="SAM-dependent_MTases_sf"/>
</dbReference>
<dbReference type="Pfam" id="PF08241">
    <property type="entry name" value="Methyltransf_11"/>
    <property type="match status" value="1"/>
</dbReference>
<name>A0A1H6U0S4_9GAMM</name>
<dbReference type="Gene3D" id="3.40.50.150">
    <property type="entry name" value="Vaccinia Virus protein VP39"/>
    <property type="match status" value="1"/>
</dbReference>
<keyword evidence="2" id="KW-0489">Methyltransferase</keyword>
<reference evidence="2 3" key="1">
    <citation type="submission" date="2016-10" db="EMBL/GenBank/DDBJ databases">
        <authorList>
            <person name="de Groot N.N."/>
        </authorList>
    </citation>
    <scope>NUCLEOTIDE SEQUENCE [LARGE SCALE GENOMIC DNA]</scope>
    <source>
        <strain evidence="2 3">DSM 26515</strain>
    </source>
</reference>
<keyword evidence="3" id="KW-1185">Reference proteome</keyword>
<dbReference type="InterPro" id="IPR013216">
    <property type="entry name" value="Methyltransf_11"/>
</dbReference>
<dbReference type="SUPFAM" id="SSF53335">
    <property type="entry name" value="S-adenosyl-L-methionine-dependent methyltransferases"/>
    <property type="match status" value="1"/>
</dbReference>
<feature type="domain" description="Methyltransferase type 11" evidence="1">
    <location>
        <begin position="75"/>
        <end position="143"/>
    </location>
</feature>
<dbReference type="Proteomes" id="UP000199420">
    <property type="component" value="Unassembled WGS sequence"/>
</dbReference>
<dbReference type="GO" id="GO:0032259">
    <property type="term" value="P:methylation"/>
    <property type="evidence" value="ECO:0007669"/>
    <property type="project" value="UniProtKB-KW"/>
</dbReference>
<keyword evidence="2" id="KW-0808">Transferase</keyword>
<evidence type="ECO:0000313" key="2">
    <source>
        <dbReference type="EMBL" id="SEI81552.1"/>
    </source>
</evidence>
<dbReference type="AlphaFoldDB" id="A0A1H6U0S4"/>
<organism evidence="2 3">
    <name type="scientific">Frateuria terrea</name>
    <dbReference type="NCBI Taxonomy" id="529704"/>
    <lineage>
        <taxon>Bacteria</taxon>
        <taxon>Pseudomonadati</taxon>
        <taxon>Pseudomonadota</taxon>
        <taxon>Gammaproteobacteria</taxon>
        <taxon>Lysobacterales</taxon>
        <taxon>Rhodanobacteraceae</taxon>
        <taxon>Frateuria</taxon>
    </lineage>
</organism>
<proteinExistence type="predicted"/>
<sequence length="236" mass="26533">MKSIFKKIPIVGPVIQKAYHLVRLNRPFPGSESYWKRRYRSGGNSGDGSYNQLAEFKAEVINGWVCLNGIGSVIEFGCGDGNQLALATYPKYMGLDVSPEAIALCKKKFHADRSKVFGLVTDYAGQQADLALSLDVIFHLVEDMVFESYMARLFDASRHLVIIYSSNTDNNPADQAPHVRHRKFSDWVDENRADWHMIKYIPNRFPFTGNTKTGSLSDFFVYSRTSTTDKAAAQTA</sequence>
<dbReference type="EMBL" id="FNYC01000003">
    <property type="protein sequence ID" value="SEI81552.1"/>
    <property type="molecule type" value="Genomic_DNA"/>
</dbReference>
<dbReference type="CDD" id="cd02440">
    <property type="entry name" value="AdoMet_MTases"/>
    <property type="match status" value="1"/>
</dbReference>